<dbReference type="VEuPathDB" id="FungiDB:jhhlp_004022"/>
<protein>
    <submittedName>
        <fullName evidence="1">Uncharacterized protein</fullName>
    </submittedName>
</protein>
<organism evidence="1 2">
    <name type="scientific">Lomentospora prolificans</name>
    <dbReference type="NCBI Taxonomy" id="41688"/>
    <lineage>
        <taxon>Eukaryota</taxon>
        <taxon>Fungi</taxon>
        <taxon>Dikarya</taxon>
        <taxon>Ascomycota</taxon>
        <taxon>Pezizomycotina</taxon>
        <taxon>Sordariomycetes</taxon>
        <taxon>Hypocreomycetidae</taxon>
        <taxon>Microascales</taxon>
        <taxon>Microascaceae</taxon>
        <taxon>Lomentospora</taxon>
    </lineage>
</organism>
<dbReference type="InParanoid" id="A0A2N3NAI1"/>
<evidence type="ECO:0000313" key="2">
    <source>
        <dbReference type="Proteomes" id="UP000233524"/>
    </source>
</evidence>
<reference evidence="1 2" key="1">
    <citation type="journal article" date="2017" name="G3 (Bethesda)">
        <title>First Draft Genome Sequence of the Pathogenic Fungus Lomentospora prolificans (Formerly Scedosporium prolificans).</title>
        <authorList>
            <person name="Luo R."/>
            <person name="Zimin A."/>
            <person name="Workman R."/>
            <person name="Fan Y."/>
            <person name="Pertea G."/>
            <person name="Grossman N."/>
            <person name="Wear M.P."/>
            <person name="Jia B."/>
            <person name="Miller H."/>
            <person name="Casadevall A."/>
            <person name="Timp W."/>
            <person name="Zhang S.X."/>
            <person name="Salzberg S.L."/>
        </authorList>
    </citation>
    <scope>NUCLEOTIDE SEQUENCE [LARGE SCALE GENOMIC DNA]</scope>
    <source>
        <strain evidence="1 2">JHH-5317</strain>
    </source>
</reference>
<dbReference type="InterPro" id="IPR035892">
    <property type="entry name" value="C2_domain_sf"/>
</dbReference>
<dbReference type="AlphaFoldDB" id="A0A2N3NAI1"/>
<dbReference type="OrthoDB" id="269822at2759"/>
<dbReference type="EMBL" id="NLAX01000010">
    <property type="protein sequence ID" value="PKS09407.1"/>
    <property type="molecule type" value="Genomic_DNA"/>
</dbReference>
<comment type="caution">
    <text evidence="1">The sequence shown here is derived from an EMBL/GenBank/DDBJ whole genome shotgun (WGS) entry which is preliminary data.</text>
</comment>
<accession>A0A2N3NAI1</accession>
<keyword evidence="2" id="KW-1185">Reference proteome</keyword>
<evidence type="ECO:0000313" key="1">
    <source>
        <dbReference type="EMBL" id="PKS09407.1"/>
    </source>
</evidence>
<sequence>MSKGKKSYCRFKVEDEQSMVTSRELLSWACIRLDRLRCGYRFVSLMDPKGRPIPDGKLLIKVEKVTY</sequence>
<proteinExistence type="predicted"/>
<dbReference type="Proteomes" id="UP000233524">
    <property type="component" value="Unassembled WGS sequence"/>
</dbReference>
<dbReference type="STRING" id="41688.A0A2N3NAI1"/>
<dbReference type="Gene3D" id="2.60.40.150">
    <property type="entry name" value="C2 domain"/>
    <property type="match status" value="1"/>
</dbReference>
<name>A0A2N3NAI1_9PEZI</name>
<gene>
    <name evidence="1" type="ORF">jhhlp_004022</name>
</gene>